<dbReference type="PANTHER" id="PTHR10426">
    <property type="entry name" value="STRICTOSIDINE SYNTHASE-RELATED"/>
    <property type="match status" value="1"/>
</dbReference>
<accession>A0A2A2JMQ2</accession>
<keyword evidence="6" id="KW-1185">Reference proteome</keyword>
<dbReference type="InterPro" id="IPR018119">
    <property type="entry name" value="Strictosidine_synth_cons-reg"/>
</dbReference>
<sequence length="375" mass="42170">MLENMYYFIDKLEITSKQEKMCDGIDRYGSIIGRQVKVVARKRTLPFSRGLPQPPSLTGPLVPNELLTKTRKILEGEIVGPESIVVVEKSIYATLYDGRIIKIENDKIAKTITLTKEKNCGNWNSEPRCGRPLGIRQIKDERFLVADAYKGIHEVDFSTGKHKQLVSPLSAAIPQLMFVNDLDVINEDEFVFTDSSSKYDRRHFMNSVLEGVPDGRVFHHKISSGKTTLLVDNLYFANGIQLIDGGKSFVVSECSMARIRKYTFATKKLETFAENLPGLPDNIRAAEDGTLWVGMAGIRSDRHRSMVDKLADMPTIRQFIIDTVPANVMLQLFPYFKPPHSLVLQLSSNGKTLRSLHDPAGKVIEDSSQVKILLQ</sequence>
<dbReference type="GO" id="GO:0012505">
    <property type="term" value="C:endomembrane system"/>
    <property type="evidence" value="ECO:0007669"/>
    <property type="project" value="TreeGrafter"/>
</dbReference>
<dbReference type="InterPro" id="IPR011042">
    <property type="entry name" value="6-blade_b-propeller_TolB-like"/>
</dbReference>
<evidence type="ECO:0000256" key="3">
    <source>
        <dbReference type="ARBA" id="ARBA00023180"/>
    </source>
</evidence>
<feature type="domain" description="Strictosidine synthase conserved region" evidence="4">
    <location>
        <begin position="180"/>
        <end position="263"/>
    </location>
</feature>
<dbReference type="AlphaFoldDB" id="A0A2A2JMQ2"/>
<dbReference type="Pfam" id="PF20067">
    <property type="entry name" value="SSL_N"/>
    <property type="match status" value="1"/>
</dbReference>
<evidence type="ECO:0000259" key="4">
    <source>
        <dbReference type="Pfam" id="PF03088"/>
    </source>
</evidence>
<evidence type="ECO:0000256" key="2">
    <source>
        <dbReference type="ARBA" id="ARBA00022553"/>
    </source>
</evidence>
<protein>
    <recommendedName>
        <fullName evidence="4">Strictosidine synthase conserved region domain-containing protein</fullName>
    </recommendedName>
</protein>
<comment type="caution">
    <text evidence="5">The sequence shown here is derived from an EMBL/GenBank/DDBJ whole genome shotgun (WGS) entry which is preliminary data.</text>
</comment>
<evidence type="ECO:0000313" key="5">
    <source>
        <dbReference type="EMBL" id="PAV62994.1"/>
    </source>
</evidence>
<dbReference type="Proteomes" id="UP000218231">
    <property type="component" value="Unassembled WGS sequence"/>
</dbReference>
<dbReference type="Gene3D" id="2.120.10.30">
    <property type="entry name" value="TolB, C-terminal domain"/>
    <property type="match status" value="1"/>
</dbReference>
<reference evidence="5 6" key="1">
    <citation type="journal article" date="2017" name="Curr. Biol.">
        <title>Genome architecture and evolution of a unichromosomal asexual nematode.</title>
        <authorList>
            <person name="Fradin H."/>
            <person name="Zegar C."/>
            <person name="Gutwein M."/>
            <person name="Lucas J."/>
            <person name="Kovtun M."/>
            <person name="Corcoran D."/>
            <person name="Baugh L.R."/>
            <person name="Kiontke K."/>
            <person name="Gunsalus K."/>
            <person name="Fitch D.H."/>
            <person name="Piano F."/>
        </authorList>
    </citation>
    <scope>NUCLEOTIDE SEQUENCE [LARGE SCALE GENOMIC DNA]</scope>
    <source>
        <strain evidence="5">PF1309</strain>
    </source>
</reference>
<dbReference type="PANTHER" id="PTHR10426:SF88">
    <property type="entry name" value="ADIPOCYTE PLASMA MEMBRANE-ASSOCIATED PROTEIN HEMOMUCIN-RELATED"/>
    <property type="match status" value="1"/>
</dbReference>
<proteinExistence type="inferred from homology"/>
<dbReference type="EMBL" id="LIAE01010337">
    <property type="protein sequence ID" value="PAV62994.1"/>
    <property type="molecule type" value="Genomic_DNA"/>
</dbReference>
<evidence type="ECO:0000256" key="1">
    <source>
        <dbReference type="ARBA" id="ARBA00009191"/>
    </source>
</evidence>
<keyword evidence="2" id="KW-0597">Phosphoprotein</keyword>
<name>A0A2A2JMQ2_9BILA</name>
<keyword evidence="3" id="KW-0325">Glycoprotein</keyword>
<dbReference type="GO" id="GO:0016787">
    <property type="term" value="F:hydrolase activity"/>
    <property type="evidence" value="ECO:0007669"/>
    <property type="project" value="TreeGrafter"/>
</dbReference>
<dbReference type="SUPFAM" id="SSF63829">
    <property type="entry name" value="Calcium-dependent phosphotriesterase"/>
    <property type="match status" value="1"/>
</dbReference>
<dbReference type="Pfam" id="PF03088">
    <property type="entry name" value="Str_synth"/>
    <property type="match status" value="1"/>
</dbReference>
<dbReference type="OrthoDB" id="5307922at2759"/>
<comment type="similarity">
    <text evidence="1">Belongs to the strictosidine synthase family.</text>
</comment>
<gene>
    <name evidence="5" type="ORF">WR25_03886</name>
</gene>
<organism evidence="5 6">
    <name type="scientific">Diploscapter pachys</name>
    <dbReference type="NCBI Taxonomy" id="2018661"/>
    <lineage>
        <taxon>Eukaryota</taxon>
        <taxon>Metazoa</taxon>
        <taxon>Ecdysozoa</taxon>
        <taxon>Nematoda</taxon>
        <taxon>Chromadorea</taxon>
        <taxon>Rhabditida</taxon>
        <taxon>Rhabditina</taxon>
        <taxon>Rhabditomorpha</taxon>
        <taxon>Rhabditoidea</taxon>
        <taxon>Rhabditidae</taxon>
        <taxon>Diploscapter</taxon>
    </lineage>
</organism>
<dbReference type="STRING" id="2018661.A0A2A2JMQ2"/>
<evidence type="ECO:0000313" key="6">
    <source>
        <dbReference type="Proteomes" id="UP000218231"/>
    </source>
</evidence>